<evidence type="ECO:0000256" key="7">
    <source>
        <dbReference type="ARBA" id="ARBA00022801"/>
    </source>
</evidence>
<dbReference type="InterPro" id="IPR007409">
    <property type="entry name" value="Restrct_endonuc_type1_HsdR_N"/>
</dbReference>
<dbReference type="PROSITE" id="PS51192">
    <property type="entry name" value="HELICASE_ATP_BIND_1"/>
    <property type="match status" value="1"/>
</dbReference>
<protein>
    <recommendedName>
        <fullName evidence="10">Type I restriction enzyme endonuclease subunit</fullName>
        <shortName evidence="10">R protein</shortName>
        <ecNumber evidence="10">3.1.21.3</ecNumber>
    </recommendedName>
</protein>
<dbReference type="Pfam" id="PF18766">
    <property type="entry name" value="SWI2_SNF2"/>
    <property type="match status" value="1"/>
</dbReference>
<dbReference type="NCBIfam" id="TIGR00348">
    <property type="entry name" value="hsdR"/>
    <property type="match status" value="1"/>
</dbReference>
<evidence type="ECO:0000256" key="2">
    <source>
        <dbReference type="ARBA" id="ARBA00008598"/>
    </source>
</evidence>
<dbReference type="CDD" id="cd22332">
    <property type="entry name" value="HsdR_N"/>
    <property type="match status" value="1"/>
</dbReference>
<dbReference type="CDD" id="cd18030">
    <property type="entry name" value="DEXHc_RE_I_HsdR"/>
    <property type="match status" value="1"/>
</dbReference>
<evidence type="ECO:0000256" key="1">
    <source>
        <dbReference type="ARBA" id="ARBA00000851"/>
    </source>
</evidence>
<feature type="domain" description="Helicase ATP-binding" evidence="11">
    <location>
        <begin position="290"/>
        <end position="513"/>
    </location>
</feature>
<evidence type="ECO:0000256" key="6">
    <source>
        <dbReference type="ARBA" id="ARBA00022759"/>
    </source>
</evidence>
<comment type="similarity">
    <text evidence="2 10">Belongs to the HsdR family.</text>
</comment>
<dbReference type="InterPro" id="IPR027417">
    <property type="entry name" value="P-loop_NTPase"/>
</dbReference>
<dbReference type="Pfam" id="PF04313">
    <property type="entry name" value="HSDR_N"/>
    <property type="match status" value="1"/>
</dbReference>
<dbReference type="SMART" id="SM00487">
    <property type="entry name" value="DEXDc"/>
    <property type="match status" value="1"/>
</dbReference>
<keyword evidence="6" id="KW-0255">Endonuclease</keyword>
<evidence type="ECO:0000313" key="13">
    <source>
        <dbReference type="Proteomes" id="UP001057498"/>
    </source>
</evidence>
<dbReference type="EC" id="3.1.21.3" evidence="10"/>
<evidence type="ECO:0000256" key="5">
    <source>
        <dbReference type="ARBA" id="ARBA00022747"/>
    </source>
</evidence>
<dbReference type="InterPro" id="IPR014001">
    <property type="entry name" value="Helicase_ATP-bd"/>
</dbReference>
<gene>
    <name evidence="12" type="ORF">CATMQ487_40560</name>
</gene>
<dbReference type="InterPro" id="IPR004473">
    <property type="entry name" value="Restrct_endonuc_typeI_HsdR"/>
</dbReference>
<dbReference type="Gene3D" id="3.40.50.300">
    <property type="entry name" value="P-loop containing nucleotide triphosphate hydrolases"/>
    <property type="match status" value="4"/>
</dbReference>
<dbReference type="PANTHER" id="PTHR30195">
    <property type="entry name" value="TYPE I SITE-SPECIFIC DEOXYRIBONUCLEASE PROTEIN SUBUNIT M AND R"/>
    <property type="match status" value="1"/>
</dbReference>
<evidence type="ECO:0000313" key="12">
    <source>
        <dbReference type="EMBL" id="BDI07086.1"/>
    </source>
</evidence>
<reference evidence="12" key="1">
    <citation type="submission" date="2022-04" db="EMBL/GenBank/DDBJ databases">
        <title>Whole genome sequence of Sphaerotilus sp. FB-5.</title>
        <authorList>
            <person name="Takeda M."/>
            <person name="Narihara S."/>
            <person name="Akimoto M."/>
            <person name="Akimoto R."/>
            <person name="Nishiyashiki S."/>
            <person name="Murakami T."/>
        </authorList>
    </citation>
    <scope>NUCLEOTIDE SEQUENCE</scope>
    <source>
        <strain evidence="12">FB-5</strain>
    </source>
</reference>
<keyword evidence="5 10" id="KW-0680">Restriction system</keyword>
<comment type="subunit">
    <text evidence="10">The type I restriction/modification system is composed of three polypeptides R, M and S.</text>
</comment>
<dbReference type="GO" id="GO:0004386">
    <property type="term" value="F:helicase activity"/>
    <property type="evidence" value="ECO:0007669"/>
    <property type="project" value="UniProtKB-KW"/>
</dbReference>
<keyword evidence="4 10" id="KW-0547">Nucleotide-binding</keyword>
<comment type="function">
    <text evidence="10">Subunit R is required for both nuclease and ATPase activities, but not for modification.</text>
</comment>
<comment type="catalytic activity">
    <reaction evidence="1 10">
        <text>Endonucleolytic cleavage of DNA to give random double-stranded fragments with terminal 5'-phosphates, ATP is simultaneously hydrolyzed.</text>
        <dbReference type="EC" id="3.1.21.3"/>
    </reaction>
</comment>
<dbReference type="Pfam" id="PF11867">
    <property type="entry name" value="T1RH-like_C"/>
    <property type="match status" value="1"/>
</dbReference>
<keyword evidence="13" id="KW-1185">Reference proteome</keyword>
<dbReference type="InterPro" id="IPR051268">
    <property type="entry name" value="Type-I_R_enzyme_R_subunit"/>
</dbReference>
<accession>A0ABM7YR95</accession>
<dbReference type="InterPro" id="IPR055180">
    <property type="entry name" value="HsdR_RecA-like_helicase_dom_2"/>
</dbReference>
<keyword evidence="7 10" id="KW-0378">Hydrolase</keyword>
<dbReference type="Proteomes" id="UP001057498">
    <property type="component" value="Chromosome"/>
</dbReference>
<evidence type="ECO:0000259" key="11">
    <source>
        <dbReference type="PROSITE" id="PS51192"/>
    </source>
</evidence>
<keyword evidence="3" id="KW-0540">Nuclease</keyword>
<keyword evidence="12" id="KW-0347">Helicase</keyword>
<dbReference type="SUPFAM" id="SSF52540">
    <property type="entry name" value="P-loop containing nucleoside triphosphate hydrolases"/>
    <property type="match status" value="1"/>
</dbReference>
<evidence type="ECO:0000256" key="3">
    <source>
        <dbReference type="ARBA" id="ARBA00022722"/>
    </source>
</evidence>
<evidence type="ECO:0000256" key="10">
    <source>
        <dbReference type="RuleBase" id="RU364115"/>
    </source>
</evidence>
<dbReference type="CDD" id="cd18800">
    <property type="entry name" value="SF2_C_EcoR124I-like"/>
    <property type="match status" value="1"/>
</dbReference>
<proteinExistence type="inferred from homology"/>
<dbReference type="Gene3D" id="3.90.1570.50">
    <property type="match status" value="1"/>
</dbReference>
<name>A0ABM7YR95_9BURK</name>
<dbReference type="Pfam" id="PF22679">
    <property type="entry name" value="T1R_D3-like"/>
    <property type="match status" value="1"/>
</dbReference>
<evidence type="ECO:0000256" key="4">
    <source>
        <dbReference type="ARBA" id="ARBA00022741"/>
    </source>
</evidence>
<evidence type="ECO:0000256" key="8">
    <source>
        <dbReference type="ARBA" id="ARBA00022840"/>
    </source>
</evidence>
<keyword evidence="8 10" id="KW-0067">ATP-binding</keyword>
<dbReference type="InterPro" id="IPR021810">
    <property type="entry name" value="T1RH-like_C"/>
</dbReference>
<keyword evidence="9 10" id="KW-0238">DNA-binding</keyword>
<dbReference type="InterPro" id="IPR040980">
    <property type="entry name" value="SWI2_SNF2"/>
</dbReference>
<sequence length="1090" mass="120965">MTEDQLEQEALGWMAELGYAVHAGPDIAHDGSNPQRASYRQVVLPLRLREAIQRLNHDIPTAAREDALQRVQDLGIPALLSANRALHKLLVGGVPVQYQRGGETVGDFVRLVDWAAPVPGQGGNEFWAVNQFTIKGPHHTRRPDIVLFVNGLPLVLIELKNPADLNADIWKAYDQIQTYKAQVPDVFQYNELLVISDGTDARMGSLSANAERFQQWRTIDGVNLDPLGTFDELQTLVRGVLDPKVLLDYLRFFVLFEDDGNLVKKVAGYHQFHAVRAAIGHVVAASRPDSAANLRGKGGVVWHTQGSGKSITMTCFAARVMQEPAMANPTLVVITDRNDLDGQLFGVFSLAQDLLREQPVQATTRQELRRLLGNRPSGGIVFATIQKFMPGEDEDLFPVLSQRHNIVVIADEAHRTQYGFEARLKTRKVKSVGKAVGKAAPPAALSTGGGAQTLTAELVPAEYKTSDQVAYVAGYAQHLRDALPNATFVAFTGTPVSSTDRDTRAVFGDYIHVYDMQQAKEDRATVAIYYESRLAKLKLKEEDLPLIDDEVDELAEDEEEGTQARLKSRWAALEKVVGAEPRVASVAADLVAHFEERNRAQDGKAMVVTMSRDICVHLYNEIIKLRPDWHSDDPEQGALKIIMTGSASDRALLRPHIYSSQVKKRLEKRFKDPADPLKLVIVRDMWLTGFDAPCVHTMYVDKPMRGHNLMQAIARVNRVFKDKQGGLVVDYIGIGNELKAAMKEYTASQGRGRPTVDAHEALSVLLEKLDVLRAMLHGCDYSGFKTGGHRTLAGAANHVLGLDSGVRADGKDPSGKGQRDGKRRFADSTLALGKAFSLCCTLDEARAVRDEVAFMQAVKVVLTKRDLSQQKKTDEARDAAIRQIINQAVVSEAVVDIFDAVGLDKPDIGLLDEEFLSQVKNLPEKNLAVELLERLLEGEIRAKFATNVVQQKKFSDLLASVITRYQNRSIETAQVMEELVEMARKFRAAANRGEQLGLSDDEVKFYDALANNESAVRELSDETLKKIAHELTENLRKNISVDWAQRESVRATLRLMVKRILRKYKYPPDLAEEAVELVLQQVETLGEAWA</sequence>
<dbReference type="EMBL" id="AP025730">
    <property type="protein sequence ID" value="BDI07086.1"/>
    <property type="molecule type" value="Genomic_DNA"/>
</dbReference>
<organism evidence="12 13">
    <name type="scientific">Sphaerotilus microaerophilus</name>
    <dbReference type="NCBI Taxonomy" id="2914710"/>
    <lineage>
        <taxon>Bacteria</taxon>
        <taxon>Pseudomonadati</taxon>
        <taxon>Pseudomonadota</taxon>
        <taxon>Betaproteobacteria</taxon>
        <taxon>Burkholderiales</taxon>
        <taxon>Sphaerotilaceae</taxon>
        <taxon>Sphaerotilus</taxon>
    </lineage>
</organism>
<dbReference type="RefSeq" id="WP_251970310.1">
    <property type="nucleotide sequence ID" value="NZ_AP025730.1"/>
</dbReference>
<dbReference type="PANTHER" id="PTHR30195:SF15">
    <property type="entry name" value="TYPE I RESTRICTION ENZYME HINDI ENDONUCLEASE SUBUNIT"/>
    <property type="match status" value="1"/>
</dbReference>
<evidence type="ECO:0000256" key="9">
    <source>
        <dbReference type="ARBA" id="ARBA00023125"/>
    </source>
</evidence>